<feature type="compositionally biased region" description="Acidic residues" evidence="6">
    <location>
        <begin position="1454"/>
        <end position="1464"/>
    </location>
</feature>
<dbReference type="Pfam" id="PF14631">
    <property type="entry name" value="FancD2"/>
    <property type="match status" value="1"/>
</dbReference>
<feature type="compositionally biased region" description="Basic and acidic residues" evidence="6">
    <location>
        <begin position="1553"/>
        <end position="1565"/>
    </location>
</feature>
<dbReference type="InterPro" id="IPR029448">
    <property type="entry name" value="FANCD2"/>
</dbReference>
<comment type="caution">
    <text evidence="7">The sequence shown here is derived from an EMBL/GenBank/DDBJ whole genome shotgun (WGS) entry which is preliminary data.</text>
</comment>
<feature type="compositionally biased region" description="Basic and acidic residues" evidence="6">
    <location>
        <begin position="1418"/>
        <end position="1430"/>
    </location>
</feature>
<dbReference type="GO" id="GO:0007129">
    <property type="term" value="P:homologous chromosome pairing at meiosis"/>
    <property type="evidence" value="ECO:0007669"/>
    <property type="project" value="TreeGrafter"/>
</dbReference>
<dbReference type="GO" id="GO:0070182">
    <property type="term" value="F:DNA polymerase binding"/>
    <property type="evidence" value="ECO:0007669"/>
    <property type="project" value="TreeGrafter"/>
</dbReference>
<evidence type="ECO:0000256" key="3">
    <source>
        <dbReference type="ARBA" id="ARBA00022843"/>
    </source>
</evidence>
<dbReference type="GO" id="GO:0036297">
    <property type="term" value="P:interstrand cross-link repair"/>
    <property type="evidence" value="ECO:0007669"/>
    <property type="project" value="TreeGrafter"/>
</dbReference>
<feature type="compositionally biased region" description="Acidic residues" evidence="6">
    <location>
        <begin position="1515"/>
        <end position="1552"/>
    </location>
</feature>
<dbReference type="SUPFAM" id="SSF48371">
    <property type="entry name" value="ARM repeat"/>
    <property type="match status" value="1"/>
</dbReference>
<comment type="similarity">
    <text evidence="5">Belongs to the Fanconi anemia protein FANCD2 family.</text>
</comment>
<feature type="compositionally biased region" description="Basic residues" evidence="6">
    <location>
        <begin position="1468"/>
        <end position="1478"/>
    </location>
</feature>
<evidence type="ECO:0000313" key="7">
    <source>
        <dbReference type="EMBL" id="KAF9150212.1"/>
    </source>
</evidence>
<evidence type="ECO:0000256" key="5">
    <source>
        <dbReference type="ARBA" id="ARBA00093456"/>
    </source>
</evidence>
<dbReference type="PANTHER" id="PTHR32086">
    <property type="entry name" value="FANCONI ANEMIA GROUP D2 PROTEIN"/>
    <property type="match status" value="1"/>
</dbReference>
<evidence type="ECO:0000256" key="4">
    <source>
        <dbReference type="ARBA" id="ARBA00023242"/>
    </source>
</evidence>
<gene>
    <name evidence="7" type="primary">FANCD2</name>
    <name evidence="7" type="ORF">BG015_007992</name>
</gene>
<accession>A0A9P5VAP4</accession>
<dbReference type="GO" id="GO:0000793">
    <property type="term" value="C:condensed chromosome"/>
    <property type="evidence" value="ECO:0007669"/>
    <property type="project" value="TreeGrafter"/>
</dbReference>
<evidence type="ECO:0000256" key="2">
    <source>
        <dbReference type="ARBA" id="ARBA00022499"/>
    </source>
</evidence>
<evidence type="ECO:0000313" key="8">
    <source>
        <dbReference type="Proteomes" id="UP000748756"/>
    </source>
</evidence>
<dbReference type="PANTHER" id="PTHR32086:SF0">
    <property type="entry name" value="FANCONI ANEMIA GROUP D2 PROTEIN"/>
    <property type="match status" value="1"/>
</dbReference>
<keyword evidence="8" id="KW-1185">Reference proteome</keyword>
<dbReference type="GO" id="GO:0031573">
    <property type="term" value="P:mitotic intra-S DNA damage checkpoint signaling"/>
    <property type="evidence" value="ECO:0007669"/>
    <property type="project" value="TreeGrafter"/>
</dbReference>
<evidence type="ECO:0000256" key="6">
    <source>
        <dbReference type="SAM" id="MobiDB-lite"/>
    </source>
</evidence>
<reference evidence="7" key="1">
    <citation type="journal article" date="2020" name="Fungal Divers.">
        <title>Resolving the Mortierellaceae phylogeny through synthesis of multi-gene phylogenetics and phylogenomics.</title>
        <authorList>
            <person name="Vandepol N."/>
            <person name="Liber J."/>
            <person name="Desiro A."/>
            <person name="Na H."/>
            <person name="Kennedy M."/>
            <person name="Barry K."/>
            <person name="Grigoriev I.V."/>
            <person name="Miller A.N."/>
            <person name="O'Donnell K."/>
            <person name="Stajich J.E."/>
            <person name="Bonito G."/>
        </authorList>
    </citation>
    <scope>NUCLEOTIDE SEQUENCE</scope>
    <source>
        <strain evidence="7">NRRL 6426</strain>
    </source>
</reference>
<dbReference type="Proteomes" id="UP000748756">
    <property type="component" value="Unassembled WGS sequence"/>
</dbReference>
<comment type="subcellular location">
    <subcellularLocation>
        <location evidence="1">Nucleus</location>
    </subcellularLocation>
</comment>
<dbReference type="EMBL" id="JAAAUQ010000441">
    <property type="protein sequence ID" value="KAF9150212.1"/>
    <property type="molecule type" value="Genomic_DNA"/>
</dbReference>
<feature type="compositionally biased region" description="Acidic residues" evidence="6">
    <location>
        <begin position="1577"/>
        <end position="1610"/>
    </location>
</feature>
<dbReference type="InterPro" id="IPR016024">
    <property type="entry name" value="ARM-type_fold"/>
</dbReference>
<organism evidence="7 8">
    <name type="scientific">Linnemannia schmuckeri</name>
    <dbReference type="NCBI Taxonomy" id="64567"/>
    <lineage>
        <taxon>Eukaryota</taxon>
        <taxon>Fungi</taxon>
        <taxon>Fungi incertae sedis</taxon>
        <taxon>Mucoromycota</taxon>
        <taxon>Mortierellomycotina</taxon>
        <taxon>Mortierellomycetes</taxon>
        <taxon>Mortierellales</taxon>
        <taxon>Mortierellaceae</taxon>
        <taxon>Linnemannia</taxon>
    </lineage>
</organism>
<dbReference type="GO" id="GO:1990918">
    <property type="term" value="P:double-strand break repair involved in meiotic recombination"/>
    <property type="evidence" value="ECO:0007669"/>
    <property type="project" value="TreeGrafter"/>
</dbReference>
<evidence type="ECO:0000256" key="1">
    <source>
        <dbReference type="ARBA" id="ARBA00004123"/>
    </source>
</evidence>
<proteinExistence type="inferred from homology"/>
<keyword evidence="2" id="KW-1017">Isopeptide bond</keyword>
<sequence>MNNGPGSFNAICQQAGLELGQNGAPNVLNVEPSRFQREASRLIQRGGASGASCVESFLEGLQEHLEDADNLRICLIPIIKTSDNGQQTFSNGESLVRILLSIDIIQPGLMEALLERIFAFLSDEEKESPTPKLILQQMRWLNNIIEPAQLSAKLLEVIGVSSVAIQRDIITSLPEIVPDSEHKTVVLGLFELMESSSELMVPILDALSNLNLQSDMLVNARNHVMDKLISAELDDLPIVIKFLLQTVEPENVGEVIETIRQKLDFRSINKLQKNSRTKSKKVAINQTPEVLILDALKTGIRFQKFVMDAWFKALAAISKPGQYKVIDVMVMFILYSIVSLKKKVEVMIRKKIIEGLLTRKLLEDTILVHGVSLREYMSAVLSISENLLRSSQNHPIVARTASALYTSTFQVSDAYYRQEIVGSLLVHIGSGSNIEIDASLAVLQDIVQVSRSILNEYSLFIKGVLDYMDNLSLEQIRLFFVILGALAREDEISCDSGTLIADLNILIRKQLSNPTVQSKKIGVMGAIALVQAFGVTENGGDEKGSSSQAVPSHRQAELDPLLKISVQYLHMIKEYCQRSAVCLAMTFDELASMVVSGRLDPKLVIWVKEEFSNQFAETFVCGANETFTMKPTRNIAMERWMNLDGPESELSISIMPSLCADLSKIASQGTLIETADGAVYLCSLFKLLQATEKATSDNGLDDIDGLLGCGITMFKHEYLEDISEVYTPEICRAAAQGLLCAINWFREISNAFSYDAGDQTLARIILRLQQISEMEEMLRHVLKSVPGFRPLEAIHVKSKDIILARSGLAIGRSLSLSSASSTLQGKKSTRAMDVDGTSSGKFTTISTEMVTLESLGPYMREFEIDLFQVLRVHQPITREIFEISEYNKSNTVQLRYPELRFLLKDLLAKITFKLPAPVTHNPFAKKPTAPTTNNPALIRMPSAEFMKQVLKIVPHIVTKTRMILHLLSSDDEDMDQSSEPVDHVVVRECLSISLKALLALLSWNELRASDQKALRLDMLKALAMDLATEEQLAVIQSSINLSAMAVEAFNNLAKWREMMPNFETSAMLLEVIDKMLDLVPPNQETMVRASTLATEVLSYSWPSTNIIKSDRLAYVLGQQIGRSDVRLEMISQYITNVLPSFLDQDEGHSEQHPMLTTQTFTTYTKVLYVQLVGLVSEFAEDHFDSIDAVFSHISDLSLCFQKLAAFVKSSDKREVLAVTLKHSKIFMDQFIKRVLPFMGVHFRGHQDTVAKIFKNHLQSATRSLQNVCGHAKASREQSLTAMVPAIRKTMESLIFEVKLMLENNDASAAFWLGNLKHRNLAGEEISSQLPVISEDEQDEDVMDEDVMDEIESMSEDGETRPRPTKNAAGKNPKKRARAATPKKKKQVAKATTAGTDGGKKAKAKATGSKKMTVPKKQKPVERDLESENARVHTMSDMSDEEEAVKPAHSALQDNEAEEDDDDEGILPVRRKAPKKRAIREKSIDLEAEDDNEIDTAIISARRKLIKKRPTREESIDLEDDDEDGEDEGDVDDEEDEEDEDEEEDSEDEDDEYADRILQEQDERAERRRRILNPYIDDYADQDDDEEDYDDDEEEEEDGEGSEDEEDGDSC</sequence>
<dbReference type="GO" id="GO:0005634">
    <property type="term" value="C:nucleus"/>
    <property type="evidence" value="ECO:0007669"/>
    <property type="project" value="UniProtKB-SubCell"/>
</dbReference>
<keyword evidence="4" id="KW-0539">Nucleus</keyword>
<feature type="region of interest" description="Disordered" evidence="6">
    <location>
        <begin position="1351"/>
        <end position="1610"/>
    </location>
</feature>
<protein>
    <submittedName>
        <fullName evidence="7">Fanconi anemia group D2 protein</fullName>
    </submittedName>
</protein>
<dbReference type="OrthoDB" id="27031at2759"/>
<name>A0A9P5VAP4_9FUNG</name>
<keyword evidence="3" id="KW-0832">Ubl conjugation</keyword>
<feature type="compositionally biased region" description="Basic residues" evidence="6">
    <location>
        <begin position="1371"/>
        <end position="1387"/>
    </location>
</feature>
<feature type="compositionally biased region" description="Basic residues" evidence="6">
    <location>
        <begin position="1500"/>
        <end position="1509"/>
    </location>
</feature>